<protein>
    <submittedName>
        <fullName evidence="3">Uncharacterized protein</fullName>
    </submittedName>
</protein>
<evidence type="ECO:0000256" key="2">
    <source>
        <dbReference type="SAM" id="MobiDB-lite"/>
    </source>
</evidence>
<proteinExistence type="predicted"/>
<evidence type="ECO:0000313" key="4">
    <source>
        <dbReference type="Proteomes" id="UP000663879"/>
    </source>
</evidence>
<accession>A0A814I6T4</accession>
<keyword evidence="1" id="KW-0175">Coiled coil</keyword>
<feature type="compositionally biased region" description="Basic residues" evidence="2">
    <location>
        <begin position="201"/>
        <end position="234"/>
    </location>
</feature>
<dbReference type="EMBL" id="CAJNOC010004365">
    <property type="protein sequence ID" value="CAF1018891.1"/>
    <property type="molecule type" value="Genomic_DNA"/>
</dbReference>
<reference evidence="3" key="1">
    <citation type="submission" date="2021-02" db="EMBL/GenBank/DDBJ databases">
        <authorList>
            <person name="Nowell W R."/>
        </authorList>
    </citation>
    <scope>NUCLEOTIDE SEQUENCE</scope>
    <source>
        <strain evidence="3">Ploen Becks lab</strain>
    </source>
</reference>
<feature type="compositionally biased region" description="Low complexity" evidence="2">
    <location>
        <begin position="176"/>
        <end position="191"/>
    </location>
</feature>
<evidence type="ECO:0000256" key="1">
    <source>
        <dbReference type="SAM" id="Coils"/>
    </source>
</evidence>
<name>A0A814I6T4_9BILA</name>
<dbReference type="AlphaFoldDB" id="A0A814I6T4"/>
<sequence>MNVPMDFSQFLNLFQTQFETLATKINQRLDAMDKSMSFSGDDKFKSITKLITPPSLMHNRFPKPMFRDSQSFLDNYNKEVELFQVRLMNTTIDELKLRVNNCNKEIGILKELLSNVVDDIDKSISDLDSKCRDELKDNESKQNEVFMRVEPSPFSVVKNFNQKSSTGKYSINTQVQQNTNESNNSPNENQSVKNKTTDNYKKKRGLNQRRSHNKLQNKKQRSNTNNKKLKRHDNFRRPVNTNSTKRFNSSHIQQINNAANNNSIVKSNVQTIRNRQGYQPVQNTSFNRPSMYKTQNNQIKQFIPQRQ</sequence>
<keyword evidence="4" id="KW-1185">Reference proteome</keyword>
<dbReference type="Proteomes" id="UP000663879">
    <property type="component" value="Unassembled WGS sequence"/>
</dbReference>
<feature type="coiled-coil region" evidence="1">
    <location>
        <begin position="85"/>
        <end position="112"/>
    </location>
</feature>
<comment type="caution">
    <text evidence="3">The sequence shown here is derived from an EMBL/GenBank/DDBJ whole genome shotgun (WGS) entry which is preliminary data.</text>
</comment>
<gene>
    <name evidence="3" type="ORF">OXX778_LOCUS17275</name>
</gene>
<feature type="region of interest" description="Disordered" evidence="2">
    <location>
        <begin position="176"/>
        <end position="248"/>
    </location>
</feature>
<evidence type="ECO:0000313" key="3">
    <source>
        <dbReference type="EMBL" id="CAF1018891.1"/>
    </source>
</evidence>
<organism evidence="3 4">
    <name type="scientific">Brachionus calyciflorus</name>
    <dbReference type="NCBI Taxonomy" id="104777"/>
    <lineage>
        <taxon>Eukaryota</taxon>
        <taxon>Metazoa</taxon>
        <taxon>Spiralia</taxon>
        <taxon>Gnathifera</taxon>
        <taxon>Rotifera</taxon>
        <taxon>Eurotatoria</taxon>
        <taxon>Monogononta</taxon>
        <taxon>Pseudotrocha</taxon>
        <taxon>Ploima</taxon>
        <taxon>Brachionidae</taxon>
        <taxon>Brachionus</taxon>
    </lineage>
</organism>
<feature type="compositionally biased region" description="Polar residues" evidence="2">
    <location>
        <begin position="239"/>
        <end position="248"/>
    </location>
</feature>